<gene>
    <name evidence="1" type="ORF">QPJ95_22015</name>
</gene>
<organism evidence="1 2">
    <name type="scientific">Parasedimentitalea psychrophila</name>
    <dbReference type="NCBI Taxonomy" id="2997337"/>
    <lineage>
        <taxon>Bacteria</taxon>
        <taxon>Pseudomonadati</taxon>
        <taxon>Pseudomonadota</taxon>
        <taxon>Alphaproteobacteria</taxon>
        <taxon>Rhodobacterales</taxon>
        <taxon>Paracoccaceae</taxon>
        <taxon>Parasedimentitalea</taxon>
    </lineage>
</organism>
<dbReference type="KEGG" id="ppso:QPJ95_22015"/>
<evidence type="ECO:0000313" key="2">
    <source>
        <dbReference type="Proteomes" id="UP001238334"/>
    </source>
</evidence>
<name>A0A9Y2L0H0_9RHOB</name>
<dbReference type="RefSeq" id="WP_270920135.1">
    <property type="nucleotide sequence ID" value="NZ_CP127247.1"/>
</dbReference>
<accession>A0A9Y2L0H0</accession>
<dbReference type="EMBL" id="CP127247">
    <property type="protein sequence ID" value="WIY25132.1"/>
    <property type="molecule type" value="Genomic_DNA"/>
</dbReference>
<reference evidence="1 2" key="1">
    <citation type="submission" date="2023-06" db="EMBL/GenBank/DDBJ databases">
        <title>Parasedimentitalea psychrophila sp. nov., a psychrophilic bacterium isolated from deep-sea sediment.</title>
        <authorList>
            <person name="Li A."/>
        </authorList>
    </citation>
    <scope>NUCLEOTIDE SEQUENCE [LARGE SCALE GENOMIC DNA]</scope>
    <source>
        <strain evidence="1 2">QS115</strain>
    </source>
</reference>
<protein>
    <submittedName>
        <fullName evidence="1">Uncharacterized protein</fullName>
    </submittedName>
</protein>
<dbReference type="AlphaFoldDB" id="A0A9Y2L0H0"/>
<evidence type="ECO:0000313" key="1">
    <source>
        <dbReference type="EMBL" id="WIY25132.1"/>
    </source>
</evidence>
<dbReference type="Proteomes" id="UP001238334">
    <property type="component" value="Chromosome"/>
</dbReference>
<keyword evidence="2" id="KW-1185">Reference proteome</keyword>
<proteinExistence type="predicted"/>
<sequence>MNAVVVIVSPDGSARLEAERVRIDAVKAAGHVPPECGPEIPEAPARGAFRVFQPQQLYPEGAEGYSSKPAGYRGRSAIQRADAFDVMAAKAARHNKPSPFSPGQVQMGRHYRDLVERYESAGIKCSSHESLGGGGGQGGGFIDAVLRDREEIELLRRRIGTGSAMVVRRIRPSKRGSRVSITDRRLVDMVCLEDKTLSDVLRAHGWAIKGELISSLQIAADQTFQRMADSTH</sequence>